<evidence type="ECO:0000256" key="1">
    <source>
        <dbReference type="ARBA" id="ARBA00022574"/>
    </source>
</evidence>
<sequence length="542" mass="60189">MNVQIPGYYYDIDKKKYFKIENGKTAPSSAAWSDSNVKRRQLDSHDAEVRREQLAQIAARVRRSRLLNEPLTGGFLGRETGQTWHSYLDTQTASWAQGLRSKGSIWLDQPDATDASYRTDTVSVMYIGNNDTETGLGIAYGAIRDEPLMKSYIPRDAEDEVNFYSAHSAHRNLTFMAELAYHRVRQVSSVTYHESTHNMLLTSREPFGETGHIGLHCWQPLLAERGNTHSTWLAEGDSRAFYMPASMRQRVNWANTCTPAPAASSLVCVVGTAKGIVKLVDDRLHWLTNPQGAPNDGGSSNRLAVHGEIFSLDFLAQNPADVILAGGRSCQVTIVDMRTPEHEWTCINHLSSVAHVHSVGAHQILAAGPRSAMAIYDIRYHSKRTSQVQTQSWDPQQQKQQQQQHKKNKNPPSDHSMGDSSTTNNSWLQNQQSTPLLTFSGYRNDAHLQIGLDILPENGGIVAAAHDDKTVALYSLRDGKRLPSPAVDAISAPGVVKSISFKTLPGDRNASLFVGDGPHIKKYSFGTRTPRRAHGKVEIWEE</sequence>
<proteinExistence type="predicted"/>
<dbReference type="AlphaFoldDB" id="A0AA39XK02"/>
<dbReference type="InterPro" id="IPR036322">
    <property type="entry name" value="WD40_repeat_dom_sf"/>
</dbReference>
<keyword evidence="1" id="KW-0853">WD repeat</keyword>
<protein>
    <submittedName>
        <fullName evidence="4">Uncharacterized protein</fullName>
    </submittedName>
</protein>
<evidence type="ECO:0000256" key="2">
    <source>
        <dbReference type="ARBA" id="ARBA00022737"/>
    </source>
</evidence>
<organism evidence="4 5">
    <name type="scientific">Bombardia bombarda</name>
    <dbReference type="NCBI Taxonomy" id="252184"/>
    <lineage>
        <taxon>Eukaryota</taxon>
        <taxon>Fungi</taxon>
        <taxon>Dikarya</taxon>
        <taxon>Ascomycota</taxon>
        <taxon>Pezizomycotina</taxon>
        <taxon>Sordariomycetes</taxon>
        <taxon>Sordariomycetidae</taxon>
        <taxon>Sordariales</taxon>
        <taxon>Lasiosphaeriaceae</taxon>
        <taxon>Bombardia</taxon>
    </lineage>
</organism>
<evidence type="ECO:0000256" key="3">
    <source>
        <dbReference type="SAM" id="MobiDB-lite"/>
    </source>
</evidence>
<dbReference type="Gene3D" id="2.130.10.10">
    <property type="entry name" value="YVTN repeat-like/Quinoprotein amine dehydrogenase"/>
    <property type="match status" value="1"/>
</dbReference>
<dbReference type="PANTHER" id="PTHR44472:SF1">
    <property type="entry name" value="DDB1 AND CUL4 ASSOCIATED FACTOR 4"/>
    <property type="match status" value="1"/>
</dbReference>
<dbReference type="InterPro" id="IPR015943">
    <property type="entry name" value="WD40/YVTN_repeat-like_dom_sf"/>
</dbReference>
<reference evidence="4" key="1">
    <citation type="submission" date="2023-06" db="EMBL/GenBank/DDBJ databases">
        <title>Genome-scale phylogeny and comparative genomics of the fungal order Sordariales.</title>
        <authorList>
            <consortium name="Lawrence Berkeley National Laboratory"/>
            <person name="Hensen N."/>
            <person name="Bonometti L."/>
            <person name="Westerberg I."/>
            <person name="Brannstrom I.O."/>
            <person name="Guillou S."/>
            <person name="Cros-Aarteil S."/>
            <person name="Calhoun S."/>
            <person name="Haridas S."/>
            <person name="Kuo A."/>
            <person name="Mondo S."/>
            <person name="Pangilinan J."/>
            <person name="Riley R."/>
            <person name="LaButti K."/>
            <person name="Andreopoulos B."/>
            <person name="Lipzen A."/>
            <person name="Chen C."/>
            <person name="Yanf M."/>
            <person name="Daum C."/>
            <person name="Ng V."/>
            <person name="Clum A."/>
            <person name="Steindorff A."/>
            <person name="Ohm R."/>
            <person name="Martin F."/>
            <person name="Silar P."/>
            <person name="Natvig D."/>
            <person name="Lalanne C."/>
            <person name="Gautier V."/>
            <person name="Ament-velasquez S.L."/>
            <person name="Kruys A."/>
            <person name="Hutchinson M.I."/>
            <person name="Powell A.J."/>
            <person name="Barry K."/>
            <person name="Miller A.N."/>
            <person name="Grigoriev I.V."/>
            <person name="Debuchy R."/>
            <person name="Gladieux P."/>
            <person name="Thoren M.H."/>
            <person name="Johannesson H."/>
        </authorList>
    </citation>
    <scope>NUCLEOTIDE SEQUENCE</scope>
    <source>
        <strain evidence="4">SMH3391-2</strain>
    </source>
</reference>
<dbReference type="Proteomes" id="UP001174934">
    <property type="component" value="Unassembled WGS sequence"/>
</dbReference>
<keyword evidence="5" id="KW-1185">Reference proteome</keyword>
<dbReference type="SUPFAM" id="SSF50978">
    <property type="entry name" value="WD40 repeat-like"/>
    <property type="match status" value="1"/>
</dbReference>
<gene>
    <name evidence="4" type="ORF">B0T17DRAFT_515246</name>
</gene>
<feature type="region of interest" description="Disordered" evidence="3">
    <location>
        <begin position="386"/>
        <end position="428"/>
    </location>
</feature>
<feature type="compositionally biased region" description="Polar residues" evidence="3">
    <location>
        <begin position="386"/>
        <end position="395"/>
    </location>
</feature>
<accession>A0AA39XK02</accession>
<keyword evidence="2" id="KW-0677">Repeat</keyword>
<dbReference type="PANTHER" id="PTHR44472">
    <property type="entry name" value="DDB1- AND CUL4-ASSOCIATED FACTOR 4-RELATED"/>
    <property type="match status" value="1"/>
</dbReference>
<evidence type="ECO:0000313" key="4">
    <source>
        <dbReference type="EMBL" id="KAK0635080.1"/>
    </source>
</evidence>
<dbReference type="GO" id="GO:0080008">
    <property type="term" value="C:Cul4-RING E3 ubiquitin ligase complex"/>
    <property type="evidence" value="ECO:0007669"/>
    <property type="project" value="TreeGrafter"/>
</dbReference>
<feature type="compositionally biased region" description="Polar residues" evidence="3">
    <location>
        <begin position="418"/>
        <end position="428"/>
    </location>
</feature>
<name>A0AA39XK02_9PEZI</name>
<evidence type="ECO:0000313" key="5">
    <source>
        <dbReference type="Proteomes" id="UP001174934"/>
    </source>
</evidence>
<dbReference type="EMBL" id="JAULSR010000001">
    <property type="protein sequence ID" value="KAK0635080.1"/>
    <property type="molecule type" value="Genomic_DNA"/>
</dbReference>
<comment type="caution">
    <text evidence="4">The sequence shown here is derived from an EMBL/GenBank/DDBJ whole genome shotgun (WGS) entry which is preliminary data.</text>
</comment>
<dbReference type="InterPro" id="IPR052254">
    <property type="entry name" value="CUL4-DDB1_E3_ligase_receptor"/>
</dbReference>